<dbReference type="InterPro" id="IPR042089">
    <property type="entry name" value="Peptidase_M13_dom_2"/>
</dbReference>
<dbReference type="InterPro" id="IPR024079">
    <property type="entry name" value="MetalloPept_cat_dom_sf"/>
</dbReference>
<feature type="chain" id="PRO_5013789007" evidence="9">
    <location>
        <begin position="29"/>
        <end position="706"/>
    </location>
</feature>
<dbReference type="GO" id="GO:0016485">
    <property type="term" value="P:protein processing"/>
    <property type="evidence" value="ECO:0007669"/>
    <property type="project" value="TreeGrafter"/>
</dbReference>
<comment type="caution">
    <text evidence="12">The sequence shown here is derived from an EMBL/GenBank/DDBJ whole genome shotgun (WGS) entry which is preliminary data.</text>
</comment>
<dbReference type="OrthoDB" id="9775677at2"/>
<dbReference type="Gene3D" id="3.40.390.10">
    <property type="entry name" value="Collagenase (Catalytic Domain)"/>
    <property type="match status" value="1"/>
</dbReference>
<evidence type="ECO:0000256" key="6">
    <source>
        <dbReference type="ARBA" id="ARBA00022833"/>
    </source>
</evidence>
<dbReference type="GO" id="GO:0046872">
    <property type="term" value="F:metal ion binding"/>
    <property type="evidence" value="ECO:0007669"/>
    <property type="project" value="UniProtKB-KW"/>
</dbReference>
<keyword evidence="4" id="KW-0479">Metal-binding</keyword>
<dbReference type="InterPro" id="IPR018497">
    <property type="entry name" value="Peptidase_M13_C"/>
</dbReference>
<dbReference type="Pfam" id="PF01431">
    <property type="entry name" value="Peptidase_M13"/>
    <property type="match status" value="1"/>
</dbReference>
<evidence type="ECO:0000256" key="5">
    <source>
        <dbReference type="ARBA" id="ARBA00022801"/>
    </source>
</evidence>
<dbReference type="GO" id="GO:0004222">
    <property type="term" value="F:metalloendopeptidase activity"/>
    <property type="evidence" value="ECO:0007669"/>
    <property type="project" value="InterPro"/>
</dbReference>
<gene>
    <name evidence="12" type="ORF">CS062_05350</name>
</gene>
<keyword evidence="13" id="KW-1185">Reference proteome</keyword>
<evidence type="ECO:0000259" key="11">
    <source>
        <dbReference type="Pfam" id="PF05649"/>
    </source>
</evidence>
<keyword evidence="6" id="KW-0862">Zinc</keyword>
<dbReference type="Gene3D" id="1.10.1380.10">
    <property type="entry name" value="Neutral endopeptidase , domain2"/>
    <property type="match status" value="1"/>
</dbReference>
<dbReference type="PANTHER" id="PTHR11733:SF167">
    <property type="entry name" value="FI17812P1-RELATED"/>
    <property type="match status" value="1"/>
</dbReference>
<evidence type="ECO:0000256" key="1">
    <source>
        <dbReference type="ARBA" id="ARBA00001947"/>
    </source>
</evidence>
<keyword evidence="3" id="KW-0645">Protease</keyword>
<dbReference type="InterPro" id="IPR000718">
    <property type="entry name" value="Peptidase_M13"/>
</dbReference>
<comment type="similarity">
    <text evidence="2">Belongs to the peptidase M13 family.</text>
</comment>
<sequence>MTRHPLARTTAAALVAAASLGAAAFAQAATPAPGTAASAPAATEGPLDQLPYTPSLDTAAMDRNADPCDDLYQYACGGWMAANPIPPDQARWSVYAKMANENQRYLWGILDKLSAADPSRTANQARMGDYFAACMDESAADRHALAPLRPLLSRIEALKDRRELPALLAALHLATNNERVLFHFTSGQDMADSTRVIAFAYAGGLSLPDREYYFKSDEKSRTLRDQFIAHVARSFELLGDAPDAARTQARQVMALETALARASLSRVDKRDPYKGFHPMKAAALQALTPGFDWTAYQRALGLDPQAAYNVTEPAFFKAMAKELRQRDLAQWRNYLRWQLVSSQAPTLSSAAVQANFEFFGQTLQGVPQLKARWKRCVELVDAQLGEALGQEFVARNFSPDLKDKTLKMTKQIEDAMAARIQSLSWMSETTKQRAQEKLHAIVNKVGYPDRWRDYGALTVARDDFAGNVMRGNAFELKRQLAKIGKPLDRGEWGMTPQTVNAYYDAQMNDINFPAGVLQPPLFDPKLDDAPNYGNTGGTIGHELIHGFDDEGRQFDAKGNLRDWWTKKDGKAFEQRAACVTKQYAQYVVVDDIRINSKLTLGEDLADLGGLVLAHAAWKAQIADMSPKPADRDGLTPEQRFFVGFAQWDCSHARPEYARVHALTDPHSPGRYRINGVAVNMPEFEQAFHCKPGQKMVKPDAERCRIW</sequence>
<evidence type="ECO:0000313" key="12">
    <source>
        <dbReference type="EMBL" id="PIM54353.1"/>
    </source>
</evidence>
<dbReference type="AlphaFoldDB" id="A0A2G9CD57"/>
<feature type="signal peptide" evidence="9">
    <location>
        <begin position="1"/>
        <end position="28"/>
    </location>
</feature>
<feature type="compositionally biased region" description="Low complexity" evidence="8">
    <location>
        <begin position="33"/>
        <end position="46"/>
    </location>
</feature>
<keyword evidence="5" id="KW-0378">Hydrolase</keyword>
<name>A0A2G9CD57_9BURK</name>
<feature type="domain" description="Peptidase M13 C-terminal" evidence="10">
    <location>
        <begin position="500"/>
        <end position="703"/>
    </location>
</feature>
<evidence type="ECO:0000256" key="9">
    <source>
        <dbReference type="SAM" id="SignalP"/>
    </source>
</evidence>
<evidence type="ECO:0000256" key="3">
    <source>
        <dbReference type="ARBA" id="ARBA00022670"/>
    </source>
</evidence>
<dbReference type="EMBL" id="PEOG01000011">
    <property type="protein sequence ID" value="PIM54353.1"/>
    <property type="molecule type" value="Genomic_DNA"/>
</dbReference>
<evidence type="ECO:0000313" key="13">
    <source>
        <dbReference type="Proteomes" id="UP000231501"/>
    </source>
</evidence>
<proteinExistence type="inferred from homology"/>
<dbReference type="PRINTS" id="PR00786">
    <property type="entry name" value="NEPRILYSIN"/>
</dbReference>
<feature type="domain" description="Peptidase M13 N-terminal" evidence="11">
    <location>
        <begin position="67"/>
        <end position="448"/>
    </location>
</feature>
<dbReference type="Pfam" id="PF05649">
    <property type="entry name" value="Peptidase_M13_N"/>
    <property type="match status" value="1"/>
</dbReference>
<dbReference type="SUPFAM" id="SSF55486">
    <property type="entry name" value="Metalloproteases ('zincins'), catalytic domain"/>
    <property type="match status" value="1"/>
</dbReference>
<dbReference type="InterPro" id="IPR008753">
    <property type="entry name" value="Peptidase_M13_N"/>
</dbReference>
<dbReference type="PANTHER" id="PTHR11733">
    <property type="entry name" value="ZINC METALLOPROTEASE FAMILY M13 NEPRILYSIN-RELATED"/>
    <property type="match status" value="1"/>
</dbReference>
<evidence type="ECO:0000256" key="7">
    <source>
        <dbReference type="ARBA" id="ARBA00023049"/>
    </source>
</evidence>
<feature type="region of interest" description="Disordered" evidence="8">
    <location>
        <begin position="33"/>
        <end position="53"/>
    </location>
</feature>
<reference evidence="12 13" key="1">
    <citation type="submission" date="2017-11" db="EMBL/GenBank/DDBJ databases">
        <title>Draft genome sequence of Mitsuaria sp. HWN-4.</title>
        <authorList>
            <person name="Gundlapally S.R."/>
        </authorList>
    </citation>
    <scope>NUCLEOTIDE SEQUENCE [LARGE SCALE GENOMIC DNA]</scope>
    <source>
        <strain evidence="12 13">HWN-4</strain>
    </source>
</reference>
<accession>A0A2G9CD57</accession>
<dbReference type="CDD" id="cd08662">
    <property type="entry name" value="M13"/>
    <property type="match status" value="1"/>
</dbReference>
<evidence type="ECO:0000259" key="10">
    <source>
        <dbReference type="Pfam" id="PF01431"/>
    </source>
</evidence>
<protein>
    <submittedName>
        <fullName evidence="12">Peptidase M13</fullName>
    </submittedName>
</protein>
<dbReference type="Proteomes" id="UP000231501">
    <property type="component" value="Unassembled WGS sequence"/>
</dbReference>
<dbReference type="RefSeq" id="WP_099860438.1">
    <property type="nucleotide sequence ID" value="NZ_PEOG01000011.1"/>
</dbReference>
<evidence type="ECO:0000256" key="4">
    <source>
        <dbReference type="ARBA" id="ARBA00022723"/>
    </source>
</evidence>
<evidence type="ECO:0000256" key="8">
    <source>
        <dbReference type="SAM" id="MobiDB-lite"/>
    </source>
</evidence>
<evidence type="ECO:0000256" key="2">
    <source>
        <dbReference type="ARBA" id="ARBA00007357"/>
    </source>
</evidence>
<dbReference type="GO" id="GO:0005886">
    <property type="term" value="C:plasma membrane"/>
    <property type="evidence" value="ECO:0007669"/>
    <property type="project" value="TreeGrafter"/>
</dbReference>
<keyword evidence="7" id="KW-0482">Metalloprotease</keyword>
<keyword evidence="9" id="KW-0732">Signal</keyword>
<comment type="cofactor">
    <cofactor evidence="1">
        <name>Zn(2+)</name>
        <dbReference type="ChEBI" id="CHEBI:29105"/>
    </cofactor>
</comment>
<organism evidence="12 13">
    <name type="scientific">Roseateles chitinivorans</name>
    <dbReference type="NCBI Taxonomy" id="2917965"/>
    <lineage>
        <taxon>Bacteria</taxon>
        <taxon>Pseudomonadati</taxon>
        <taxon>Pseudomonadota</taxon>
        <taxon>Betaproteobacteria</taxon>
        <taxon>Burkholderiales</taxon>
        <taxon>Sphaerotilaceae</taxon>
        <taxon>Roseateles</taxon>
    </lineage>
</organism>
<dbReference type="PROSITE" id="PS51885">
    <property type="entry name" value="NEPRILYSIN"/>
    <property type="match status" value="1"/>
</dbReference>